<proteinExistence type="predicted"/>
<keyword evidence="1" id="KW-0812">Transmembrane</keyword>
<evidence type="ECO:0000313" key="3">
    <source>
        <dbReference type="Proteomes" id="UP000790347"/>
    </source>
</evidence>
<keyword evidence="1" id="KW-0472">Membrane</keyword>
<reference evidence="2" key="1">
    <citation type="submission" date="2013-05" db="EMBL/GenBank/DDBJ databases">
        <authorList>
            <person name="Yim A.K.Y."/>
            <person name="Chan T.F."/>
            <person name="Ji K.M."/>
            <person name="Liu X.Y."/>
            <person name="Zhou J.W."/>
            <person name="Li R.Q."/>
            <person name="Yang K.Y."/>
            <person name="Li J."/>
            <person name="Li M."/>
            <person name="Law P.T.W."/>
            <person name="Wu Y.L."/>
            <person name="Cai Z.L."/>
            <person name="Qin H."/>
            <person name="Bao Y."/>
            <person name="Leung R.K.K."/>
            <person name="Ng P.K.S."/>
            <person name="Zou J."/>
            <person name="Zhong X.J."/>
            <person name="Ran P.X."/>
            <person name="Zhong N.S."/>
            <person name="Liu Z.G."/>
            <person name="Tsui S.K.W."/>
        </authorList>
    </citation>
    <scope>NUCLEOTIDE SEQUENCE</scope>
    <source>
        <strain evidence="2">Derf</strain>
        <tissue evidence="2">Whole organism</tissue>
    </source>
</reference>
<name>A0A922IDK0_DERFA</name>
<dbReference type="AlphaFoldDB" id="A0A922IDK0"/>
<evidence type="ECO:0000256" key="1">
    <source>
        <dbReference type="SAM" id="Phobius"/>
    </source>
</evidence>
<comment type="caution">
    <text evidence="2">The sequence shown here is derived from an EMBL/GenBank/DDBJ whole genome shotgun (WGS) entry which is preliminary data.</text>
</comment>
<keyword evidence="3" id="KW-1185">Reference proteome</keyword>
<dbReference type="Proteomes" id="UP000790347">
    <property type="component" value="Unassembled WGS sequence"/>
</dbReference>
<keyword evidence="1" id="KW-1133">Transmembrane helix</keyword>
<evidence type="ECO:0000313" key="2">
    <source>
        <dbReference type="EMBL" id="KAH9528075.1"/>
    </source>
</evidence>
<protein>
    <submittedName>
        <fullName evidence="2">Uncharacterized protein</fullName>
    </submittedName>
</protein>
<sequence>MESPNARQLSIWILLLVIAIMFVAIDMTIACKGNGEPCSSDTDCCSHICDTRFPPHACIDNYEE</sequence>
<reference evidence="2" key="2">
    <citation type="journal article" date="2022" name="Res Sq">
        <title>Comparative Genomics Reveals Insights into the Divergent Evolution of Astigmatic Mites and Household Pest Adaptations.</title>
        <authorList>
            <person name="Xiong Q."/>
            <person name="Wan A.T.-Y."/>
            <person name="Liu X.-Y."/>
            <person name="Fung C.S.-H."/>
            <person name="Xiao X."/>
            <person name="Malainual N."/>
            <person name="Hou J."/>
            <person name="Wang L."/>
            <person name="Wang M."/>
            <person name="Yang K."/>
            <person name="Cui Y."/>
            <person name="Leung E."/>
            <person name="Nong W."/>
            <person name="Shin S.-K."/>
            <person name="Au S."/>
            <person name="Jeong K.Y."/>
            <person name="Chew F.T."/>
            <person name="Hui J."/>
            <person name="Leung T.F."/>
            <person name="Tungtrongchitr A."/>
            <person name="Zhong N."/>
            <person name="Liu Z."/>
            <person name="Tsui S."/>
        </authorList>
    </citation>
    <scope>NUCLEOTIDE SEQUENCE</scope>
    <source>
        <strain evidence="2">Derf</strain>
        <tissue evidence="2">Whole organism</tissue>
    </source>
</reference>
<accession>A0A922IDK0</accession>
<feature type="transmembrane region" description="Helical" evidence="1">
    <location>
        <begin position="12"/>
        <end position="30"/>
    </location>
</feature>
<gene>
    <name evidence="2" type="ORF">DERF_002048</name>
</gene>
<dbReference type="EMBL" id="ASGP02000001">
    <property type="protein sequence ID" value="KAH9528075.1"/>
    <property type="molecule type" value="Genomic_DNA"/>
</dbReference>
<organism evidence="2 3">
    <name type="scientific">Dermatophagoides farinae</name>
    <name type="common">American house dust mite</name>
    <dbReference type="NCBI Taxonomy" id="6954"/>
    <lineage>
        <taxon>Eukaryota</taxon>
        <taxon>Metazoa</taxon>
        <taxon>Ecdysozoa</taxon>
        <taxon>Arthropoda</taxon>
        <taxon>Chelicerata</taxon>
        <taxon>Arachnida</taxon>
        <taxon>Acari</taxon>
        <taxon>Acariformes</taxon>
        <taxon>Sarcoptiformes</taxon>
        <taxon>Astigmata</taxon>
        <taxon>Psoroptidia</taxon>
        <taxon>Analgoidea</taxon>
        <taxon>Pyroglyphidae</taxon>
        <taxon>Dermatophagoidinae</taxon>
        <taxon>Dermatophagoides</taxon>
    </lineage>
</organism>